<evidence type="ECO:0000313" key="2">
    <source>
        <dbReference type="EMBL" id="KAG5649432.1"/>
    </source>
</evidence>
<evidence type="ECO:0000313" key="3">
    <source>
        <dbReference type="Proteomes" id="UP000717328"/>
    </source>
</evidence>
<dbReference type="EMBL" id="JABCKI010001014">
    <property type="protein sequence ID" value="KAG5649432.1"/>
    <property type="molecule type" value="Genomic_DNA"/>
</dbReference>
<proteinExistence type="predicted"/>
<feature type="region of interest" description="Disordered" evidence="1">
    <location>
        <begin position="67"/>
        <end position="98"/>
    </location>
</feature>
<accession>A0A9P7GM26</accession>
<keyword evidence="3" id="KW-1185">Reference proteome</keyword>
<evidence type="ECO:0000256" key="1">
    <source>
        <dbReference type="SAM" id="MobiDB-lite"/>
    </source>
</evidence>
<comment type="caution">
    <text evidence="2">The sequence shown here is derived from an EMBL/GenBank/DDBJ whole genome shotgun (WGS) entry which is preliminary data.</text>
</comment>
<organism evidence="2 3">
    <name type="scientific">Sphagnurus paluster</name>
    <dbReference type="NCBI Taxonomy" id="117069"/>
    <lineage>
        <taxon>Eukaryota</taxon>
        <taxon>Fungi</taxon>
        <taxon>Dikarya</taxon>
        <taxon>Basidiomycota</taxon>
        <taxon>Agaricomycotina</taxon>
        <taxon>Agaricomycetes</taxon>
        <taxon>Agaricomycetidae</taxon>
        <taxon>Agaricales</taxon>
        <taxon>Tricholomatineae</taxon>
        <taxon>Lyophyllaceae</taxon>
        <taxon>Sphagnurus</taxon>
    </lineage>
</organism>
<dbReference type="OrthoDB" id="8023605at2759"/>
<dbReference type="AlphaFoldDB" id="A0A9P7GM26"/>
<reference evidence="2" key="1">
    <citation type="submission" date="2021-02" db="EMBL/GenBank/DDBJ databases">
        <authorList>
            <person name="Nieuwenhuis M."/>
            <person name="Van De Peppel L.J.J."/>
        </authorList>
    </citation>
    <scope>NUCLEOTIDE SEQUENCE</scope>
    <source>
        <strain evidence="2">D49</strain>
    </source>
</reference>
<name>A0A9P7GM26_9AGAR</name>
<sequence length="98" mass="11230">MRPRYLGPLIVISRNYGGAYICCELDGATLHRPVAAFRLIPYLARRRIPLPDSALDIDTKKLRELENTKAIDDEDLPPIFDDDTDHEESEMDNEEDDV</sequence>
<gene>
    <name evidence="2" type="ORF">H0H81_003896</name>
</gene>
<dbReference type="Proteomes" id="UP000717328">
    <property type="component" value="Unassembled WGS sequence"/>
</dbReference>
<reference evidence="2" key="2">
    <citation type="submission" date="2021-10" db="EMBL/GenBank/DDBJ databases">
        <title>Phylogenomics reveals ancestral predisposition of the termite-cultivated fungus Termitomyces towards a domesticated lifestyle.</title>
        <authorList>
            <person name="Auxier B."/>
            <person name="Grum-Grzhimaylo A."/>
            <person name="Cardenas M.E."/>
            <person name="Lodge J.D."/>
            <person name="Laessoe T."/>
            <person name="Pedersen O."/>
            <person name="Smith M.E."/>
            <person name="Kuyper T.W."/>
            <person name="Franco-Molano E.A."/>
            <person name="Baroni T.J."/>
            <person name="Aanen D.K."/>
        </authorList>
    </citation>
    <scope>NUCLEOTIDE SEQUENCE</scope>
    <source>
        <strain evidence="2">D49</strain>
    </source>
</reference>
<feature type="compositionally biased region" description="Acidic residues" evidence="1">
    <location>
        <begin position="72"/>
        <end position="98"/>
    </location>
</feature>
<protein>
    <submittedName>
        <fullName evidence="2">Uncharacterized protein</fullName>
    </submittedName>
</protein>